<evidence type="ECO:0000256" key="5">
    <source>
        <dbReference type="ARBA" id="ARBA00022989"/>
    </source>
</evidence>
<dbReference type="AlphaFoldDB" id="A0A1H1MYG5"/>
<feature type="transmembrane region" description="Helical" evidence="7">
    <location>
        <begin position="30"/>
        <end position="50"/>
    </location>
</feature>
<dbReference type="STRING" id="797277.SAMN05216198_0764"/>
<evidence type="ECO:0000313" key="9">
    <source>
        <dbReference type="Proteomes" id="UP000243426"/>
    </source>
</evidence>
<keyword evidence="9" id="KW-1185">Reference proteome</keyword>
<organism evidence="8 9">
    <name type="scientific">Halopseudomonas litoralis</name>
    <dbReference type="NCBI Taxonomy" id="797277"/>
    <lineage>
        <taxon>Bacteria</taxon>
        <taxon>Pseudomonadati</taxon>
        <taxon>Pseudomonadota</taxon>
        <taxon>Gammaproteobacteria</taxon>
        <taxon>Pseudomonadales</taxon>
        <taxon>Pseudomonadaceae</taxon>
        <taxon>Halopseudomonas</taxon>
    </lineage>
</organism>
<name>A0A1H1MYG5_9GAMM</name>
<sequence>MTVKSWFPHPWLSLLLLVVWQLLMNGVSAGSLIMGAVLGLLIPILTHLFWPDPPRVHRPLVFMGFGFRVLSDILMANFEVAKLILGPSRRLQPAFVVYPLDLRHEFSISLLATTVSLTPGTVSADVSQDHRSLLIHGLDVPDERELINTIKQRYEKPLMEVFECSRT</sequence>
<reference evidence="9" key="1">
    <citation type="submission" date="2016-10" db="EMBL/GenBank/DDBJ databases">
        <authorList>
            <person name="Varghese N."/>
            <person name="Submissions S."/>
        </authorList>
    </citation>
    <scope>NUCLEOTIDE SEQUENCE [LARGE SCALE GENOMIC DNA]</scope>
    <source>
        <strain evidence="9">2SM5</strain>
    </source>
</reference>
<feature type="transmembrane region" description="Helical" evidence="7">
    <location>
        <begin position="6"/>
        <end position="23"/>
    </location>
</feature>
<keyword evidence="3" id="KW-1003">Cell membrane</keyword>
<dbReference type="NCBIfam" id="NF006518">
    <property type="entry name" value="PRK08965.1-2"/>
    <property type="match status" value="1"/>
</dbReference>
<keyword evidence="4 7" id="KW-0812">Transmembrane</keyword>
<dbReference type="RefSeq" id="WP_197674255.1">
    <property type="nucleotide sequence ID" value="NZ_LT629748.1"/>
</dbReference>
<evidence type="ECO:0000256" key="1">
    <source>
        <dbReference type="ARBA" id="ARBA00004651"/>
    </source>
</evidence>
<evidence type="ECO:0000256" key="4">
    <source>
        <dbReference type="ARBA" id="ARBA00022692"/>
    </source>
</evidence>
<keyword evidence="5 7" id="KW-1133">Transmembrane helix</keyword>
<dbReference type="PIRSF" id="PIRSF019239">
    <property type="entry name" value="MrpE"/>
    <property type="match status" value="1"/>
</dbReference>
<dbReference type="GO" id="GO:0005886">
    <property type="term" value="C:plasma membrane"/>
    <property type="evidence" value="ECO:0007669"/>
    <property type="project" value="UniProtKB-SubCell"/>
</dbReference>
<protein>
    <submittedName>
        <fullName evidence="8">Multisubunit potassium/proton antiporter, PhaE subunit</fullName>
    </submittedName>
</protein>
<proteinExistence type="inferred from homology"/>
<dbReference type="Proteomes" id="UP000243426">
    <property type="component" value="Chromosome I"/>
</dbReference>
<dbReference type="EMBL" id="LT629748">
    <property type="protein sequence ID" value="SDR91794.1"/>
    <property type="molecule type" value="Genomic_DNA"/>
</dbReference>
<evidence type="ECO:0000313" key="8">
    <source>
        <dbReference type="EMBL" id="SDR91794.1"/>
    </source>
</evidence>
<keyword evidence="6 7" id="KW-0472">Membrane</keyword>
<evidence type="ECO:0000256" key="3">
    <source>
        <dbReference type="ARBA" id="ARBA00022475"/>
    </source>
</evidence>
<evidence type="ECO:0000256" key="7">
    <source>
        <dbReference type="SAM" id="Phobius"/>
    </source>
</evidence>
<comment type="subcellular location">
    <subcellularLocation>
        <location evidence="1">Cell membrane</location>
        <topology evidence="1">Multi-pass membrane protein</topology>
    </subcellularLocation>
</comment>
<dbReference type="PANTHER" id="PTHR34584">
    <property type="entry name" value="NA(+)/H(+) ANTIPORTER SUBUNIT E1"/>
    <property type="match status" value="1"/>
</dbReference>
<dbReference type="Pfam" id="PF01899">
    <property type="entry name" value="MNHE"/>
    <property type="match status" value="1"/>
</dbReference>
<accession>A0A1H1MYG5</accession>
<evidence type="ECO:0000256" key="2">
    <source>
        <dbReference type="ARBA" id="ARBA00006228"/>
    </source>
</evidence>
<dbReference type="InterPro" id="IPR002758">
    <property type="entry name" value="Cation_antiport_E"/>
</dbReference>
<evidence type="ECO:0000256" key="6">
    <source>
        <dbReference type="ARBA" id="ARBA00023136"/>
    </source>
</evidence>
<dbReference type="GO" id="GO:0008324">
    <property type="term" value="F:monoatomic cation transmembrane transporter activity"/>
    <property type="evidence" value="ECO:0007669"/>
    <property type="project" value="InterPro"/>
</dbReference>
<dbReference type="PANTHER" id="PTHR34584:SF1">
    <property type="entry name" value="NA(+)_H(+) ANTIPORTER SUBUNIT E1"/>
    <property type="match status" value="1"/>
</dbReference>
<gene>
    <name evidence="8" type="ORF">SAMN05216198_0764</name>
</gene>
<comment type="similarity">
    <text evidence="2">Belongs to the CPA3 antiporters (TC 2.A.63) subunit E family.</text>
</comment>